<dbReference type="OrthoDB" id="2482669at2759"/>
<protein>
    <submittedName>
        <fullName evidence="1">Uncharacterized protein</fullName>
    </submittedName>
</protein>
<evidence type="ECO:0000313" key="1">
    <source>
        <dbReference type="EMBL" id="KAF0515322.1"/>
    </source>
</evidence>
<accession>A0A8H4EM85</accession>
<gene>
    <name evidence="1" type="ORF">F8M41_017336</name>
</gene>
<comment type="caution">
    <text evidence="1">The sequence shown here is derived from an EMBL/GenBank/DDBJ whole genome shotgun (WGS) entry which is preliminary data.</text>
</comment>
<dbReference type="AlphaFoldDB" id="A0A8H4EM85"/>
<dbReference type="EMBL" id="WTPW01000397">
    <property type="protein sequence ID" value="KAF0515322.1"/>
    <property type="molecule type" value="Genomic_DNA"/>
</dbReference>
<dbReference type="Proteomes" id="UP000439903">
    <property type="component" value="Unassembled WGS sequence"/>
</dbReference>
<evidence type="ECO:0000313" key="2">
    <source>
        <dbReference type="Proteomes" id="UP000439903"/>
    </source>
</evidence>
<reference evidence="1 2" key="1">
    <citation type="journal article" date="2019" name="Environ. Microbiol.">
        <title>At the nexus of three kingdoms: the genome of the mycorrhizal fungus Gigaspora margarita provides insights into plant, endobacterial and fungal interactions.</title>
        <authorList>
            <person name="Venice F."/>
            <person name="Ghignone S."/>
            <person name="Salvioli di Fossalunga A."/>
            <person name="Amselem J."/>
            <person name="Novero M."/>
            <person name="Xianan X."/>
            <person name="Sedzielewska Toro K."/>
            <person name="Morin E."/>
            <person name="Lipzen A."/>
            <person name="Grigoriev I.V."/>
            <person name="Henrissat B."/>
            <person name="Martin F.M."/>
            <person name="Bonfante P."/>
        </authorList>
    </citation>
    <scope>NUCLEOTIDE SEQUENCE [LARGE SCALE GENOMIC DNA]</scope>
    <source>
        <strain evidence="1 2">BEG34</strain>
    </source>
</reference>
<organism evidence="1 2">
    <name type="scientific">Gigaspora margarita</name>
    <dbReference type="NCBI Taxonomy" id="4874"/>
    <lineage>
        <taxon>Eukaryota</taxon>
        <taxon>Fungi</taxon>
        <taxon>Fungi incertae sedis</taxon>
        <taxon>Mucoromycota</taxon>
        <taxon>Glomeromycotina</taxon>
        <taxon>Glomeromycetes</taxon>
        <taxon>Diversisporales</taxon>
        <taxon>Gigasporaceae</taxon>
        <taxon>Gigaspora</taxon>
    </lineage>
</organism>
<sequence length="248" mass="28953">MSFSFVAFCFIKNITRNNKCISETALYQINHNINKFREITFKGFIASSESLVVPFKKNSIILMIRRYVYKDAKYVTIVQIDPIFSSEEDYILTPKDFLSSSLLLIYSATIIANFYIPDNQDSLICYRSFKDWFKKFLHILVSDIEWTYVSNDPLPSSTTTNVKGILEVEFNEYFNGIEEKYAILTSQVLQKRQNTRQILICVLQITNDKEEAAFISGDNSTELIEVRIQEAMPEIKEKYRKNFHSSKK</sequence>
<keyword evidence="2" id="KW-1185">Reference proteome</keyword>
<proteinExistence type="predicted"/>
<name>A0A8H4EM85_GIGMA</name>